<reference evidence="22 23" key="1">
    <citation type="journal article" date="2019" name="Gut">
        <title>Antibiotics-induced monodominance of a novel gut bacterial order.</title>
        <authorList>
            <person name="Hildebrand F."/>
            <person name="Moitinho-Silva L."/>
            <person name="Blasche S."/>
            <person name="Jahn M.T."/>
            <person name="Gossmann T.I."/>
            <person name="Heuerta-Cepas J."/>
            <person name="Hercog R."/>
            <person name="Luetge M."/>
            <person name="Bahram M."/>
            <person name="Pryszlak A."/>
            <person name="Alves R.J."/>
            <person name="Waszak S.M."/>
            <person name="Zhu A."/>
            <person name="Ye L."/>
            <person name="Costea P.I."/>
            <person name="Aalvink S."/>
            <person name="Belzer C."/>
            <person name="Forslund S.K."/>
            <person name="Sunagawa S."/>
            <person name="Hentschel U."/>
            <person name="Merten C."/>
            <person name="Patil K.R."/>
            <person name="Benes V."/>
            <person name="Bork P."/>
        </authorList>
    </citation>
    <scope>NUCLEOTIDE SEQUENCE [LARGE SCALE GENOMIC DNA]</scope>
    <source>
        <strain evidence="22 23">HDS1380</strain>
    </source>
</reference>
<dbReference type="EC" id="4.2.1.136" evidence="19"/>
<evidence type="ECO:0000256" key="11">
    <source>
        <dbReference type="ARBA" id="ARBA00023235"/>
    </source>
</evidence>
<comment type="function">
    <text evidence="18">Catalyzes the epimerization of the S- and R-forms of NAD(P)HX, a damaged form of NAD(P)H that is a result of enzymatic or heat-dependent hydration. This is a prerequisite for the S-specific NAD(P)H-hydrate dehydratase to allow the repair of both epimers of NAD(P)HX.</text>
</comment>
<evidence type="ECO:0000256" key="13">
    <source>
        <dbReference type="ARBA" id="ARBA00023268"/>
    </source>
</evidence>
<dbReference type="InterPro" id="IPR004443">
    <property type="entry name" value="YjeF_N_dom"/>
</dbReference>
<feature type="domain" description="YjeF C-terminal" evidence="20">
    <location>
        <begin position="211"/>
        <end position="491"/>
    </location>
</feature>
<keyword evidence="6 17" id="KW-0547">Nucleotide-binding</keyword>
<evidence type="ECO:0000256" key="18">
    <source>
        <dbReference type="HAMAP-Rule" id="MF_01966"/>
    </source>
</evidence>
<keyword evidence="7 17" id="KW-0067">ATP-binding</keyword>
<evidence type="ECO:0000256" key="17">
    <source>
        <dbReference type="HAMAP-Rule" id="MF_01965"/>
    </source>
</evidence>
<feature type="binding site" evidence="17">
    <location>
        <position position="432"/>
    </location>
    <ligand>
        <name>(6S)-NADPHX</name>
        <dbReference type="ChEBI" id="CHEBI:64076"/>
    </ligand>
</feature>
<name>A0A4Q2KE86_9FIRM</name>
<evidence type="ECO:0000256" key="5">
    <source>
        <dbReference type="ARBA" id="ARBA00022723"/>
    </source>
</evidence>
<feature type="binding site" evidence="17">
    <location>
        <begin position="403"/>
        <end position="407"/>
    </location>
    <ligand>
        <name>AMP</name>
        <dbReference type="ChEBI" id="CHEBI:456215"/>
    </ligand>
</feature>
<evidence type="ECO:0000256" key="14">
    <source>
        <dbReference type="ARBA" id="ARBA00025153"/>
    </source>
</evidence>
<dbReference type="PIRSF" id="PIRSF017184">
    <property type="entry name" value="Nnr"/>
    <property type="match status" value="1"/>
</dbReference>
<dbReference type="GO" id="GO:0005524">
    <property type="term" value="F:ATP binding"/>
    <property type="evidence" value="ECO:0007669"/>
    <property type="project" value="UniProtKB-UniRule"/>
</dbReference>
<evidence type="ECO:0000259" key="20">
    <source>
        <dbReference type="PROSITE" id="PS51383"/>
    </source>
</evidence>
<dbReference type="InterPro" id="IPR029056">
    <property type="entry name" value="Ribokinase-like"/>
</dbReference>
<comment type="cofactor">
    <cofactor evidence="18 19">
        <name>K(+)</name>
        <dbReference type="ChEBI" id="CHEBI:29103"/>
    </cofactor>
    <text evidence="18 19">Binds 1 potassium ion per subunit.</text>
</comment>
<organism evidence="22 23">
    <name type="scientific">Candidatus Borkfalkia ceftriaxoniphila</name>
    <dbReference type="NCBI Taxonomy" id="2508949"/>
    <lineage>
        <taxon>Bacteria</taxon>
        <taxon>Bacillati</taxon>
        <taxon>Bacillota</taxon>
        <taxon>Clostridia</taxon>
        <taxon>Christensenellales</taxon>
        <taxon>Christensenellaceae</taxon>
        <taxon>Candidatus Borkfalkia</taxon>
    </lineage>
</organism>
<comment type="caution">
    <text evidence="22">The sequence shown here is derived from an EMBL/GenBank/DDBJ whole genome shotgun (WGS) entry which is preliminary data.</text>
</comment>
<feature type="binding site" evidence="17">
    <location>
        <position position="366"/>
    </location>
    <ligand>
        <name>(6S)-NADPHX</name>
        <dbReference type="ChEBI" id="CHEBI:64076"/>
    </ligand>
</feature>
<evidence type="ECO:0000256" key="2">
    <source>
        <dbReference type="ARBA" id="ARBA00000909"/>
    </source>
</evidence>
<dbReference type="GO" id="GO:0052855">
    <property type="term" value="F:ADP-dependent NAD(P)H-hydrate dehydratase activity"/>
    <property type="evidence" value="ECO:0007669"/>
    <property type="project" value="UniProtKB-UniRule"/>
</dbReference>
<evidence type="ECO:0000256" key="16">
    <source>
        <dbReference type="ARBA" id="ARBA00049209"/>
    </source>
</evidence>
<feature type="binding site" evidence="18">
    <location>
        <position position="115"/>
    </location>
    <ligand>
        <name>K(+)</name>
        <dbReference type="ChEBI" id="CHEBI:29103"/>
    </ligand>
</feature>
<keyword evidence="13" id="KW-0511">Multifunctional enzyme</keyword>
<dbReference type="RefSeq" id="WP_129225709.1">
    <property type="nucleotide sequence ID" value="NZ_SDOZ01000002.1"/>
</dbReference>
<dbReference type="GO" id="GO:0110051">
    <property type="term" value="P:metabolite repair"/>
    <property type="evidence" value="ECO:0007669"/>
    <property type="project" value="TreeGrafter"/>
</dbReference>
<dbReference type="PANTHER" id="PTHR12592">
    <property type="entry name" value="ATP-DEPENDENT (S)-NAD(P)H-HYDRATE DEHYDRATASE FAMILY MEMBER"/>
    <property type="match status" value="1"/>
</dbReference>
<keyword evidence="12 17" id="KW-0456">Lyase</keyword>
<dbReference type="GO" id="GO:0046872">
    <property type="term" value="F:metal ion binding"/>
    <property type="evidence" value="ECO:0007669"/>
    <property type="project" value="UniProtKB-UniRule"/>
</dbReference>
<feature type="binding site" evidence="18">
    <location>
        <begin position="119"/>
        <end position="125"/>
    </location>
    <ligand>
        <name>(6S)-NADPHX</name>
        <dbReference type="ChEBI" id="CHEBI:64076"/>
    </ligand>
</feature>
<comment type="catalytic activity">
    <reaction evidence="15 17 19">
        <text>(6S)-NADHX + ADP = AMP + phosphate + NADH + H(+)</text>
        <dbReference type="Rhea" id="RHEA:32223"/>
        <dbReference type="ChEBI" id="CHEBI:15378"/>
        <dbReference type="ChEBI" id="CHEBI:43474"/>
        <dbReference type="ChEBI" id="CHEBI:57945"/>
        <dbReference type="ChEBI" id="CHEBI:64074"/>
        <dbReference type="ChEBI" id="CHEBI:456215"/>
        <dbReference type="ChEBI" id="CHEBI:456216"/>
        <dbReference type="EC" id="4.2.1.136"/>
    </reaction>
</comment>
<dbReference type="HAMAP" id="MF_01965">
    <property type="entry name" value="NADHX_dehydratase"/>
    <property type="match status" value="1"/>
</dbReference>
<dbReference type="Pfam" id="PF01256">
    <property type="entry name" value="Carb_kinase"/>
    <property type="match status" value="1"/>
</dbReference>
<feature type="binding site" evidence="18">
    <location>
        <position position="148"/>
    </location>
    <ligand>
        <name>(6S)-NADPHX</name>
        <dbReference type="ChEBI" id="CHEBI:64076"/>
    </ligand>
</feature>
<evidence type="ECO:0000256" key="9">
    <source>
        <dbReference type="ARBA" id="ARBA00022958"/>
    </source>
</evidence>
<comment type="function">
    <text evidence="14 19">Bifunctional enzyme that catalyzes the epimerization of the S- and R-forms of NAD(P)HX and the dehydration of the S-form of NAD(P)HX at the expense of ADP, which is converted to AMP. This allows the repair of both epimers of NAD(P)HX, a damaged form of NAD(P)H that is a result of enzymatic or heat-dependent hydration.</text>
</comment>
<feature type="binding site" evidence="17">
    <location>
        <position position="314"/>
    </location>
    <ligand>
        <name>(6S)-NADPHX</name>
        <dbReference type="ChEBI" id="CHEBI:64076"/>
    </ligand>
</feature>
<feature type="binding site" evidence="17">
    <location>
        <position position="431"/>
    </location>
    <ligand>
        <name>AMP</name>
        <dbReference type="ChEBI" id="CHEBI:456215"/>
    </ligand>
</feature>
<dbReference type="GO" id="GO:0046496">
    <property type="term" value="P:nicotinamide nucleotide metabolic process"/>
    <property type="evidence" value="ECO:0007669"/>
    <property type="project" value="UniProtKB-UniRule"/>
</dbReference>
<evidence type="ECO:0000256" key="4">
    <source>
        <dbReference type="ARBA" id="ARBA00009524"/>
    </source>
</evidence>
<sequence length="498" mass="52780">MRYVLTNAEMRAADEFTMESGVSSRTLMERAGKAVAKLAEKALSYLSEKSVAVVCGSGNNGGDGYCAARILAKKGFSVVVFEAFPPKTVECQLENARCRTPRINTLKKGYGLVIDCLYGTGFHGTLNERAAQIVKEINESGAFVLAADIPSGLAGDNGLCAGEAVRADMTAVIGEFKAGHLFNDGPDLCGELRVCDIGIVLPEKDYMRMYAPKDLCALFPKRKSRSNKGDYGRVAILGGSERYSGAPLLGMSAFKAGAGYVRLCVPDCIFSPLIGKYPEAILQKMPSANGVLAYDEAALSEIAAQSDSIAVGMGCCKDREIYRIVRYLLEHFTGTLVLDADALNSLAEFGVNALENKRCTVILTPHVKEFSRLCQTTVQEVCENGAALARAFAKRYGVTLMLKSNATLISDQSRAAVSSAGSPALAKGGSGDVLAGLTAAIAARTDDTLLACACASFILGESAISLSQTLGEYGVCASDLLQEIPKTVKKLESLARIK</sequence>
<evidence type="ECO:0000313" key="23">
    <source>
        <dbReference type="Proteomes" id="UP000291269"/>
    </source>
</evidence>
<feature type="domain" description="YjeF N-terminal" evidence="21">
    <location>
        <begin position="10"/>
        <end position="205"/>
    </location>
</feature>
<comment type="catalytic activity">
    <reaction evidence="16 17 19">
        <text>(6S)-NADPHX + ADP = AMP + phosphate + NADPH + H(+)</text>
        <dbReference type="Rhea" id="RHEA:32235"/>
        <dbReference type="ChEBI" id="CHEBI:15378"/>
        <dbReference type="ChEBI" id="CHEBI:43474"/>
        <dbReference type="ChEBI" id="CHEBI:57783"/>
        <dbReference type="ChEBI" id="CHEBI:64076"/>
        <dbReference type="ChEBI" id="CHEBI:456215"/>
        <dbReference type="ChEBI" id="CHEBI:456216"/>
        <dbReference type="EC" id="4.2.1.136"/>
    </reaction>
</comment>
<comment type="catalytic activity">
    <reaction evidence="1 18 19">
        <text>(6R)-NADHX = (6S)-NADHX</text>
        <dbReference type="Rhea" id="RHEA:32215"/>
        <dbReference type="ChEBI" id="CHEBI:64074"/>
        <dbReference type="ChEBI" id="CHEBI:64075"/>
        <dbReference type="EC" id="5.1.99.6"/>
    </reaction>
</comment>
<evidence type="ECO:0000256" key="6">
    <source>
        <dbReference type="ARBA" id="ARBA00022741"/>
    </source>
</evidence>
<keyword evidence="5 18" id="KW-0479">Metal-binding</keyword>
<comment type="similarity">
    <text evidence="17">Belongs to the NnrD/CARKD family.</text>
</comment>
<dbReference type="EMBL" id="SDOZ01000002">
    <property type="protein sequence ID" value="RXZ62220.1"/>
    <property type="molecule type" value="Genomic_DNA"/>
</dbReference>
<comment type="caution">
    <text evidence="18">Lacks conserved residue(s) required for the propagation of feature annotation.</text>
</comment>
<evidence type="ECO:0000256" key="1">
    <source>
        <dbReference type="ARBA" id="ARBA00000013"/>
    </source>
</evidence>
<comment type="similarity">
    <text evidence="3 19">In the N-terminal section; belongs to the NnrE/AIBP family.</text>
</comment>
<comment type="similarity">
    <text evidence="18">Belongs to the NnrE/AIBP family.</text>
</comment>
<feature type="binding site" evidence="18">
    <location>
        <begin position="59"/>
        <end position="63"/>
    </location>
    <ligand>
        <name>(6S)-NADPHX</name>
        <dbReference type="ChEBI" id="CHEBI:64076"/>
    </ligand>
</feature>
<dbReference type="EC" id="5.1.99.6" evidence="19"/>
<comment type="similarity">
    <text evidence="4 19">In the C-terminal section; belongs to the NnrD/CARKD family.</text>
</comment>
<dbReference type="Proteomes" id="UP000291269">
    <property type="component" value="Unassembled WGS sequence"/>
</dbReference>
<accession>A0A4Q2KE86</accession>
<dbReference type="Gene3D" id="3.40.1190.20">
    <property type="match status" value="1"/>
</dbReference>
<evidence type="ECO:0000259" key="21">
    <source>
        <dbReference type="PROSITE" id="PS51385"/>
    </source>
</evidence>
<dbReference type="Pfam" id="PF03853">
    <property type="entry name" value="YjeF_N"/>
    <property type="match status" value="1"/>
</dbReference>
<proteinExistence type="inferred from homology"/>
<dbReference type="InterPro" id="IPR000631">
    <property type="entry name" value="CARKD"/>
</dbReference>
<evidence type="ECO:0000256" key="10">
    <source>
        <dbReference type="ARBA" id="ARBA00023027"/>
    </source>
</evidence>
<dbReference type="InterPro" id="IPR030677">
    <property type="entry name" value="Nnr"/>
</dbReference>
<evidence type="ECO:0000256" key="12">
    <source>
        <dbReference type="ARBA" id="ARBA00023239"/>
    </source>
</evidence>
<dbReference type="PANTHER" id="PTHR12592:SF0">
    <property type="entry name" value="ATP-DEPENDENT (S)-NAD(P)H-HYDRATE DEHYDRATASE"/>
    <property type="match status" value="1"/>
</dbReference>
<keyword evidence="11 18" id="KW-0413">Isomerase</keyword>
<comment type="function">
    <text evidence="17">Catalyzes the dehydration of the S-form of NAD(P)HX at the expense of ADP, which is converted to AMP. Together with NAD(P)HX epimerase, which catalyzes the epimerization of the S- and R-forms, the enzyme allows the repair of both epimers of NAD(P)HX, a damaged form of NAD(P)H that is a result of enzymatic or heat-dependent hydration.</text>
</comment>
<feature type="binding site" evidence="17">
    <location>
        <position position="246"/>
    </location>
    <ligand>
        <name>(6S)-NADPHX</name>
        <dbReference type="ChEBI" id="CHEBI:64076"/>
    </ligand>
</feature>
<feature type="binding site" evidence="18">
    <location>
        <position position="151"/>
    </location>
    <ligand>
        <name>K(+)</name>
        <dbReference type="ChEBI" id="CHEBI:29103"/>
    </ligand>
</feature>
<evidence type="ECO:0000256" key="7">
    <source>
        <dbReference type="ARBA" id="ARBA00022840"/>
    </source>
</evidence>
<dbReference type="SUPFAM" id="SSF64153">
    <property type="entry name" value="YjeF N-terminal domain-like"/>
    <property type="match status" value="1"/>
</dbReference>
<dbReference type="GO" id="GO:0052856">
    <property type="term" value="F:NAD(P)HX epimerase activity"/>
    <property type="evidence" value="ECO:0007669"/>
    <property type="project" value="UniProtKB-UniRule"/>
</dbReference>
<comment type="catalytic activity">
    <reaction evidence="2 18 19">
        <text>(6R)-NADPHX = (6S)-NADPHX</text>
        <dbReference type="Rhea" id="RHEA:32227"/>
        <dbReference type="ChEBI" id="CHEBI:64076"/>
        <dbReference type="ChEBI" id="CHEBI:64077"/>
        <dbReference type="EC" id="5.1.99.6"/>
    </reaction>
</comment>
<comment type="subunit">
    <text evidence="17">Homotetramer.</text>
</comment>
<evidence type="ECO:0000256" key="8">
    <source>
        <dbReference type="ARBA" id="ARBA00022857"/>
    </source>
</evidence>
<dbReference type="SUPFAM" id="SSF53613">
    <property type="entry name" value="Ribokinase-like"/>
    <property type="match status" value="1"/>
</dbReference>
<gene>
    <name evidence="17" type="primary">nnrD</name>
    <name evidence="18" type="synonym">nnrE</name>
    <name evidence="22" type="ORF">ESZ91_07445</name>
</gene>
<dbReference type="InterPro" id="IPR036652">
    <property type="entry name" value="YjeF_N_dom_sf"/>
</dbReference>
<evidence type="ECO:0000256" key="15">
    <source>
        <dbReference type="ARBA" id="ARBA00048238"/>
    </source>
</evidence>
<keyword evidence="8 17" id="KW-0521">NADP</keyword>
<keyword evidence="9 18" id="KW-0630">Potassium</keyword>
<keyword evidence="23" id="KW-1185">Reference proteome</keyword>
<dbReference type="PROSITE" id="PS51383">
    <property type="entry name" value="YJEF_C_3"/>
    <property type="match status" value="1"/>
</dbReference>
<dbReference type="AlphaFoldDB" id="A0A4Q2KE86"/>
<protein>
    <recommendedName>
        <fullName evidence="19">Bifunctional NAD(P)H-hydrate repair enzyme</fullName>
    </recommendedName>
    <alternativeName>
        <fullName evidence="19">Nicotinamide nucleotide repair protein</fullName>
    </alternativeName>
    <domain>
        <recommendedName>
            <fullName evidence="19">ADP-dependent (S)-NAD(P)H-hydrate dehydratase</fullName>
            <ecNumber evidence="19">4.2.1.136</ecNumber>
        </recommendedName>
        <alternativeName>
            <fullName evidence="19">ADP-dependent NAD(P)HX dehydratase</fullName>
        </alternativeName>
    </domain>
    <domain>
        <recommendedName>
            <fullName evidence="19">NAD(P)H-hydrate epimerase</fullName>
            <ecNumber evidence="19">5.1.99.6</ecNumber>
        </recommendedName>
    </domain>
</protein>
<dbReference type="NCBIfam" id="TIGR00197">
    <property type="entry name" value="yjeF_nterm"/>
    <property type="match status" value="1"/>
</dbReference>
<dbReference type="OrthoDB" id="9806925at2"/>
<feature type="binding site" evidence="18">
    <location>
        <position position="60"/>
    </location>
    <ligand>
        <name>K(+)</name>
        <dbReference type="ChEBI" id="CHEBI:29103"/>
    </ligand>
</feature>
<evidence type="ECO:0000256" key="19">
    <source>
        <dbReference type="PIRNR" id="PIRNR017184"/>
    </source>
</evidence>
<dbReference type="NCBIfam" id="TIGR00196">
    <property type="entry name" value="yjeF_cterm"/>
    <property type="match status" value="1"/>
</dbReference>
<dbReference type="PROSITE" id="PS51385">
    <property type="entry name" value="YJEF_N"/>
    <property type="match status" value="1"/>
</dbReference>
<dbReference type="Gene3D" id="3.40.50.10260">
    <property type="entry name" value="YjeF N-terminal domain"/>
    <property type="match status" value="1"/>
</dbReference>
<keyword evidence="10 17" id="KW-0520">NAD</keyword>
<evidence type="ECO:0000256" key="3">
    <source>
        <dbReference type="ARBA" id="ARBA00006001"/>
    </source>
</evidence>
<comment type="cofactor">
    <cofactor evidence="17">
        <name>Mg(2+)</name>
        <dbReference type="ChEBI" id="CHEBI:18420"/>
    </cofactor>
</comment>
<dbReference type="HAMAP" id="MF_01966">
    <property type="entry name" value="NADHX_epimerase"/>
    <property type="match status" value="1"/>
</dbReference>
<dbReference type="CDD" id="cd01171">
    <property type="entry name" value="YXKO-related"/>
    <property type="match status" value="1"/>
</dbReference>
<evidence type="ECO:0000313" key="22">
    <source>
        <dbReference type="EMBL" id="RXZ62220.1"/>
    </source>
</evidence>